<proteinExistence type="predicted"/>
<gene>
    <name evidence="2" type="ORF">N5A92_22705</name>
</gene>
<evidence type="ECO:0000313" key="3">
    <source>
        <dbReference type="Proteomes" id="UP001320831"/>
    </source>
</evidence>
<dbReference type="RefSeq" id="WP_260906533.1">
    <property type="nucleotide sequence ID" value="NZ_JAOCZP010000009.1"/>
</dbReference>
<comment type="caution">
    <text evidence="2">The sequence shown here is derived from an EMBL/GenBank/DDBJ whole genome shotgun (WGS) entry which is preliminary data.</text>
</comment>
<accession>A0ABT2LTF5</accession>
<name>A0ABT2LTF5_9HYPH</name>
<dbReference type="SUPFAM" id="SSF53756">
    <property type="entry name" value="UDP-Glycosyltransferase/glycogen phosphorylase"/>
    <property type="match status" value="1"/>
</dbReference>
<protein>
    <submittedName>
        <fullName evidence="2">Glycosyl transferase family 1</fullName>
    </submittedName>
</protein>
<evidence type="ECO:0000313" key="2">
    <source>
        <dbReference type="EMBL" id="MCT7377837.1"/>
    </source>
</evidence>
<keyword evidence="2" id="KW-0808">Transferase</keyword>
<keyword evidence="3" id="KW-1185">Reference proteome</keyword>
<dbReference type="InterPro" id="IPR028098">
    <property type="entry name" value="Glyco_trans_4-like_N"/>
</dbReference>
<sequence>MLRVLYLVHDLSDPATARRVAMLQAGGAEVVLAGFRRSRESIPEIGGVRPVDLGMTHDGRFAQRLAAIARAKLALGTKFKHIRKPDVIVARNLEMLALARRLRTQFGSDVPIVYECLDIHRLLLRQDAAGRAMRMAERRLGRAAALLITSSPAFLREYFEPRGQVDAPVLLLENKVLELSDMQPASVPNVPPLGEPWKIGWFGALRCRRSLELLSAFTRRMQGRFEVILRGRPAYSEFHDFETTVAAEPYMRFEGPYRNPDDLAAIYGAVHFAWTIDFFEAGLNSKWLLPNRLYEGCRHGAVPIAMEGTETGRFLTQQGIGLSLLEPSADALAVLLGSMDATSFAEHRARLSAKPTETWICGLGDCRALVARLAGLKRARAADALLEAAA</sequence>
<dbReference type="EMBL" id="JAOCZP010000009">
    <property type="protein sequence ID" value="MCT7377837.1"/>
    <property type="molecule type" value="Genomic_DNA"/>
</dbReference>
<dbReference type="Proteomes" id="UP001320831">
    <property type="component" value="Unassembled WGS sequence"/>
</dbReference>
<dbReference type="Pfam" id="PF13579">
    <property type="entry name" value="Glyco_trans_4_4"/>
    <property type="match status" value="1"/>
</dbReference>
<dbReference type="Gene3D" id="3.40.50.2000">
    <property type="entry name" value="Glycogen Phosphorylase B"/>
    <property type="match status" value="1"/>
</dbReference>
<dbReference type="GO" id="GO:0016740">
    <property type="term" value="F:transferase activity"/>
    <property type="evidence" value="ECO:0007669"/>
    <property type="project" value="UniProtKB-KW"/>
</dbReference>
<evidence type="ECO:0000259" key="1">
    <source>
        <dbReference type="Pfam" id="PF13579"/>
    </source>
</evidence>
<feature type="domain" description="Glycosyltransferase subfamily 4-like N-terminal" evidence="1">
    <location>
        <begin position="17"/>
        <end position="170"/>
    </location>
</feature>
<reference evidence="2 3" key="1">
    <citation type="submission" date="2022-09" db="EMBL/GenBank/DDBJ databases">
        <title>Chelativorans salina sp. nov., a novel slightly halophilic bacterium isolated from a saline lake sediment enrichment.</title>
        <authorList>
            <person name="Gao L."/>
            <person name="Fang B.-Z."/>
            <person name="Li W.-J."/>
        </authorList>
    </citation>
    <scope>NUCLEOTIDE SEQUENCE [LARGE SCALE GENOMIC DNA]</scope>
    <source>
        <strain evidence="2 3">EGI FJ00035</strain>
    </source>
</reference>
<organism evidence="2 3">
    <name type="scientific">Chelativorans salis</name>
    <dbReference type="NCBI Taxonomy" id="2978478"/>
    <lineage>
        <taxon>Bacteria</taxon>
        <taxon>Pseudomonadati</taxon>
        <taxon>Pseudomonadota</taxon>
        <taxon>Alphaproteobacteria</taxon>
        <taxon>Hyphomicrobiales</taxon>
        <taxon>Phyllobacteriaceae</taxon>
        <taxon>Chelativorans</taxon>
    </lineage>
</organism>